<evidence type="ECO:0000256" key="1">
    <source>
        <dbReference type="ARBA" id="ARBA00004477"/>
    </source>
</evidence>
<keyword evidence="16" id="KW-1185">Reference proteome</keyword>
<dbReference type="Proteomes" id="UP000664859">
    <property type="component" value="Unassembled WGS sequence"/>
</dbReference>
<dbReference type="PANTHER" id="PTHR15362:SF7">
    <property type="entry name" value="PHOSPHATIDYLSERINE SYNTHASE 2"/>
    <property type="match status" value="1"/>
</dbReference>
<dbReference type="GO" id="GO:0106245">
    <property type="term" value="F:L-serine-phosphatidylethanolamine phosphatidyltransferase activity"/>
    <property type="evidence" value="ECO:0007669"/>
    <property type="project" value="InterPro"/>
</dbReference>
<protein>
    <submittedName>
        <fullName evidence="15">Phosphatidylserine synthase</fullName>
    </submittedName>
</protein>
<keyword evidence="5 14" id="KW-0812">Transmembrane</keyword>
<evidence type="ECO:0000256" key="10">
    <source>
        <dbReference type="ARBA" id="ARBA00023209"/>
    </source>
</evidence>
<accession>A0A836CG66</accession>
<feature type="region of interest" description="Disordered" evidence="13">
    <location>
        <begin position="1"/>
        <end position="60"/>
    </location>
</feature>
<feature type="transmembrane region" description="Helical" evidence="14">
    <location>
        <begin position="439"/>
        <end position="458"/>
    </location>
</feature>
<dbReference type="Pfam" id="PF03034">
    <property type="entry name" value="PSS"/>
    <property type="match status" value="1"/>
</dbReference>
<evidence type="ECO:0000256" key="3">
    <source>
        <dbReference type="ARBA" id="ARBA00022516"/>
    </source>
</evidence>
<evidence type="ECO:0000256" key="5">
    <source>
        <dbReference type="ARBA" id="ARBA00022692"/>
    </source>
</evidence>
<evidence type="ECO:0000256" key="7">
    <source>
        <dbReference type="ARBA" id="ARBA00022989"/>
    </source>
</evidence>
<evidence type="ECO:0000256" key="14">
    <source>
        <dbReference type="SAM" id="Phobius"/>
    </source>
</evidence>
<name>A0A836CG66_9STRA</name>
<dbReference type="OrthoDB" id="6614653at2759"/>
<keyword evidence="8" id="KW-0443">Lipid metabolism</keyword>
<sequence>MQLRKRRGSTESAALTSANAVPYSTNEAADGEGGLAHAKGRARDGSDSCGGEDSSEEEFGRNNMFRSNTDFIEEPRQIVTLMAMVAVAGYLGFRQDDADRDTGTRAALAGVTFIFLAHCFLQCRDTLFVRPHPGVWRVVHGLGMVYLLGVAVLLFHTRAEARRLLSVVFTDMESAAAAPGGADGAAPASAAEEMDCTLSWGAVLGQLREVWFAAHVAGWWGKMCLFRDWHVCWALSAGFELVELSMGWLIPQFRECWWDSVFIDFFGANLIGMGLGLATLRFLENQDYDWKKGEKGEGRGKGAARRGSDAARGLLQRAVLQFSPFSWRKWEWGTFTTFKRFCQILGIVIVTLATELNAFMMLNALDVPKTSMYNVVRLAIIFLVGLPAVSEYYEYITNARCSRLGQNAWLMLAIFQVETLTWIKFMPQSLLDAEYPPEVRLPHAATACMLALWALLAYTTHKQARSHHHHGHGGSSVSGGGAFRHHVRRQSSGGSGGGTPQLRAGGSGSGAAAAAEAEGAEERLMPARSRSFSDVVRGHLQLGGPDAAQRRALDVLLVAALLPLALLFKQWYT</sequence>
<feature type="region of interest" description="Disordered" evidence="13">
    <location>
        <begin position="465"/>
        <end position="526"/>
    </location>
</feature>
<dbReference type="GO" id="GO:0005789">
    <property type="term" value="C:endoplasmic reticulum membrane"/>
    <property type="evidence" value="ECO:0007669"/>
    <property type="project" value="UniProtKB-SubCell"/>
</dbReference>
<feature type="compositionally biased region" description="Gly residues" evidence="13">
    <location>
        <begin position="473"/>
        <end position="482"/>
    </location>
</feature>
<keyword evidence="6" id="KW-0256">Endoplasmic reticulum</keyword>
<evidence type="ECO:0000256" key="8">
    <source>
        <dbReference type="ARBA" id="ARBA00023098"/>
    </source>
</evidence>
<organism evidence="15 16">
    <name type="scientific">Tribonema minus</name>
    <dbReference type="NCBI Taxonomy" id="303371"/>
    <lineage>
        <taxon>Eukaryota</taxon>
        <taxon>Sar</taxon>
        <taxon>Stramenopiles</taxon>
        <taxon>Ochrophyta</taxon>
        <taxon>PX clade</taxon>
        <taxon>Xanthophyceae</taxon>
        <taxon>Tribonematales</taxon>
        <taxon>Tribonemataceae</taxon>
        <taxon>Tribonema</taxon>
    </lineage>
</organism>
<dbReference type="PANTHER" id="PTHR15362">
    <property type="entry name" value="PHOSPHATIDYLINOSITOL SYNTHASE"/>
    <property type="match status" value="1"/>
</dbReference>
<keyword evidence="4" id="KW-0808">Transferase</keyword>
<feature type="transmembrane region" description="Helical" evidence="14">
    <location>
        <begin position="262"/>
        <end position="283"/>
    </location>
</feature>
<evidence type="ECO:0000256" key="13">
    <source>
        <dbReference type="SAM" id="MobiDB-lite"/>
    </source>
</evidence>
<keyword evidence="3" id="KW-0444">Lipid biosynthesis</keyword>
<feature type="transmembrane region" description="Helical" evidence="14">
    <location>
        <begin position="135"/>
        <end position="155"/>
    </location>
</feature>
<dbReference type="AlphaFoldDB" id="A0A836CG66"/>
<dbReference type="InterPro" id="IPR004277">
    <property type="entry name" value="PSS"/>
</dbReference>
<dbReference type="EMBL" id="JAFCMP010000168">
    <property type="protein sequence ID" value="KAG5184344.1"/>
    <property type="molecule type" value="Genomic_DNA"/>
</dbReference>
<comment type="caution">
    <text evidence="15">The sequence shown here is derived from an EMBL/GenBank/DDBJ whole genome shotgun (WGS) entry which is preliminary data.</text>
</comment>
<dbReference type="GO" id="GO:0006659">
    <property type="term" value="P:phosphatidylserine biosynthetic process"/>
    <property type="evidence" value="ECO:0007669"/>
    <property type="project" value="InterPro"/>
</dbReference>
<evidence type="ECO:0000256" key="6">
    <source>
        <dbReference type="ARBA" id="ARBA00022824"/>
    </source>
</evidence>
<keyword evidence="9 14" id="KW-0472">Membrane</keyword>
<evidence type="ECO:0000256" key="12">
    <source>
        <dbReference type="ARBA" id="ARBA00025707"/>
    </source>
</evidence>
<reference evidence="15" key="1">
    <citation type="submission" date="2021-02" db="EMBL/GenBank/DDBJ databases">
        <title>First Annotated Genome of the Yellow-green Alga Tribonema minus.</title>
        <authorList>
            <person name="Mahan K.M."/>
        </authorList>
    </citation>
    <scope>NUCLEOTIDE SEQUENCE</scope>
    <source>
        <strain evidence="15">UTEX B ZZ1240</strain>
    </source>
</reference>
<comment type="subcellular location">
    <subcellularLocation>
        <location evidence="1">Endoplasmic reticulum membrane</location>
        <topology evidence="1">Multi-pass membrane protein</topology>
    </subcellularLocation>
</comment>
<feature type="transmembrane region" description="Helical" evidence="14">
    <location>
        <begin position="231"/>
        <end position="250"/>
    </location>
</feature>
<comment type="pathway">
    <text evidence="12">Phospholipid metabolism.</text>
</comment>
<feature type="compositionally biased region" description="Gly residues" evidence="13">
    <location>
        <begin position="493"/>
        <end position="509"/>
    </location>
</feature>
<gene>
    <name evidence="15" type="ORF">JKP88DRAFT_163386</name>
</gene>
<evidence type="ECO:0000313" key="15">
    <source>
        <dbReference type="EMBL" id="KAG5184344.1"/>
    </source>
</evidence>
<keyword evidence="11" id="KW-1208">Phospholipid metabolism</keyword>
<evidence type="ECO:0000256" key="11">
    <source>
        <dbReference type="ARBA" id="ARBA00023264"/>
    </source>
</evidence>
<evidence type="ECO:0000256" key="9">
    <source>
        <dbReference type="ARBA" id="ARBA00023136"/>
    </source>
</evidence>
<feature type="transmembrane region" description="Helical" evidence="14">
    <location>
        <begin position="371"/>
        <end position="389"/>
    </location>
</feature>
<proteinExistence type="predicted"/>
<feature type="transmembrane region" description="Helical" evidence="14">
    <location>
        <begin position="409"/>
        <end position="427"/>
    </location>
</feature>
<keyword evidence="7 14" id="KW-1133">Transmembrane helix</keyword>
<feature type="transmembrane region" description="Helical" evidence="14">
    <location>
        <begin position="105"/>
        <end position="123"/>
    </location>
</feature>
<feature type="transmembrane region" description="Helical" evidence="14">
    <location>
        <begin position="344"/>
        <end position="365"/>
    </location>
</feature>
<evidence type="ECO:0000313" key="16">
    <source>
        <dbReference type="Proteomes" id="UP000664859"/>
    </source>
</evidence>
<comment type="pathway">
    <text evidence="2">Lipid metabolism.</text>
</comment>
<keyword evidence="10" id="KW-0594">Phospholipid biosynthesis</keyword>
<feature type="compositionally biased region" description="Polar residues" evidence="13">
    <location>
        <begin position="10"/>
        <end position="27"/>
    </location>
</feature>
<evidence type="ECO:0000256" key="4">
    <source>
        <dbReference type="ARBA" id="ARBA00022679"/>
    </source>
</evidence>
<evidence type="ECO:0000256" key="2">
    <source>
        <dbReference type="ARBA" id="ARBA00005189"/>
    </source>
</evidence>